<dbReference type="Proteomes" id="UP000283509">
    <property type="component" value="Unassembled WGS sequence"/>
</dbReference>
<feature type="transmembrane region" description="Helical" evidence="1">
    <location>
        <begin position="595"/>
        <end position="615"/>
    </location>
</feature>
<evidence type="ECO:0000313" key="2">
    <source>
        <dbReference type="EMBL" id="ROT85614.1"/>
    </source>
</evidence>
<feature type="transmembrane region" description="Helical" evidence="1">
    <location>
        <begin position="280"/>
        <end position="305"/>
    </location>
</feature>
<keyword evidence="3" id="KW-1185">Reference proteome</keyword>
<keyword evidence="1" id="KW-1133">Transmembrane helix</keyword>
<dbReference type="EMBL" id="QCYY01000231">
    <property type="protein sequence ID" value="ROT85614.1"/>
    <property type="molecule type" value="Genomic_DNA"/>
</dbReference>
<protein>
    <submittedName>
        <fullName evidence="2">Uncharacterized protein</fullName>
    </submittedName>
</protein>
<keyword evidence="1" id="KW-0812">Transmembrane</keyword>
<evidence type="ECO:0000313" key="3">
    <source>
        <dbReference type="Proteomes" id="UP000283509"/>
    </source>
</evidence>
<organism evidence="2 3">
    <name type="scientific">Penaeus vannamei</name>
    <name type="common">Whiteleg shrimp</name>
    <name type="synonym">Litopenaeus vannamei</name>
    <dbReference type="NCBI Taxonomy" id="6689"/>
    <lineage>
        <taxon>Eukaryota</taxon>
        <taxon>Metazoa</taxon>
        <taxon>Ecdysozoa</taxon>
        <taxon>Arthropoda</taxon>
        <taxon>Crustacea</taxon>
        <taxon>Multicrustacea</taxon>
        <taxon>Malacostraca</taxon>
        <taxon>Eumalacostraca</taxon>
        <taxon>Eucarida</taxon>
        <taxon>Decapoda</taxon>
        <taxon>Dendrobranchiata</taxon>
        <taxon>Penaeoidea</taxon>
        <taxon>Penaeidae</taxon>
        <taxon>Penaeus</taxon>
    </lineage>
</organism>
<feature type="transmembrane region" description="Helical" evidence="1">
    <location>
        <begin position="348"/>
        <end position="368"/>
    </location>
</feature>
<feature type="transmembrane region" description="Helical" evidence="1">
    <location>
        <begin position="317"/>
        <end position="336"/>
    </location>
</feature>
<evidence type="ECO:0000256" key="1">
    <source>
        <dbReference type="SAM" id="Phobius"/>
    </source>
</evidence>
<reference evidence="2 3" key="2">
    <citation type="submission" date="2019-01" db="EMBL/GenBank/DDBJ databases">
        <title>The decoding of complex shrimp genome reveals the adaptation for benthos swimmer, frequently molting mechanism and breeding impact on genome.</title>
        <authorList>
            <person name="Sun Y."/>
            <person name="Gao Y."/>
            <person name="Yu Y."/>
        </authorList>
    </citation>
    <scope>NUCLEOTIDE SEQUENCE [LARGE SCALE GENOMIC DNA]</scope>
    <source>
        <tissue evidence="2">Muscle</tissue>
    </source>
</reference>
<comment type="caution">
    <text evidence="2">The sequence shown here is derived from an EMBL/GenBank/DDBJ whole genome shotgun (WGS) entry which is preliminary data.</text>
</comment>
<sequence>MPSETPQRRDGIGIKYHTDGKLLNFPGQDIPVNGHRLNTVFKSTYLNITPSQNATIDEVNVLIARDSSAFGRLYANVWNRRGITAKSSLKDFLSSFHHSSSSFHLSTSFPSFPSLFFHSFQLPSSSRFPHSLSPFPQSSFSSFTILILSSRFNLTIFLPFRSVSFLSFHTTFFSLVSTPSFSFPQYSFSRFLIHPFLFSSVLFLPFPTLVSSSFPLSFSFLSHLSPRFSLPPSFSPSSLFSSSFAPIPSLALFLVLPSLPFPPSLFRLPRFRHSLLLSSVTSFLLVSPDLFPFFLSTSFSLVFPIPPSLFPQSILPSFPYLCFLLVSPPPHFLLSLSTLSSFPSSSSCFLKSSFSFPYALFLLVSYSFSSFPSQSSLSLLLFPPLPPHSLLLFPQSSFLLFPSLFSYSFAPVSFLPFYLFSSLSLFSPSFPHHSSFHPSDQSLFLLVSSQSFPPFPQFTSFSSDRSISSFLICLSSQSFPPSFSPIMSSSSLVSLLPPSPFPSVSFLLVSPHPPSLFPSPLLLSSSCFPLVFPYPSCLLSLSHSFLLVSHNFFLLRFQLTRLLILFPSVLLSSRFLLPSSLFSSVLLSPRFTNSFFLSLVSYPFFFSFLISSSFPHPLPPFPYSSSSHRFLTPSSLLSLSHSFPPLVSPILFLDFITPSSLSSFSLLLLPPFPSVILSFIVSLSSFLPFPSVLFLLVFP</sequence>
<feature type="transmembrane region" description="Helical" evidence="1">
    <location>
        <begin position="398"/>
        <end position="420"/>
    </location>
</feature>
<feature type="transmembrane region" description="Helical" evidence="1">
    <location>
        <begin position="676"/>
        <end position="698"/>
    </location>
</feature>
<feature type="transmembrane region" description="Helical" evidence="1">
    <location>
        <begin position="196"/>
        <end position="218"/>
    </location>
</feature>
<name>A0A423UA86_PENVA</name>
<reference evidence="2 3" key="1">
    <citation type="submission" date="2018-04" db="EMBL/GenBank/DDBJ databases">
        <authorList>
            <person name="Zhang X."/>
            <person name="Yuan J."/>
            <person name="Li F."/>
            <person name="Xiang J."/>
        </authorList>
    </citation>
    <scope>NUCLEOTIDE SEQUENCE [LARGE SCALE GENOMIC DNA]</scope>
    <source>
        <tissue evidence="2">Muscle</tissue>
    </source>
</reference>
<dbReference type="AlphaFoldDB" id="A0A423UA86"/>
<gene>
    <name evidence="2" type="ORF">C7M84_010356</name>
</gene>
<keyword evidence="1" id="KW-0472">Membrane</keyword>
<feature type="transmembrane region" description="Helical" evidence="1">
    <location>
        <begin position="238"/>
        <end position="259"/>
    </location>
</feature>
<proteinExistence type="predicted"/>
<accession>A0A423UA86</accession>